<protein>
    <recommendedName>
        <fullName evidence="3">DUF3052 domain-containing protein</fullName>
    </recommendedName>
</protein>
<keyword evidence="2" id="KW-1185">Reference proteome</keyword>
<comment type="caution">
    <text evidence="1">The sequence shown here is derived from an EMBL/GenBank/DDBJ whole genome shotgun (WGS) entry which is preliminary data.</text>
</comment>
<evidence type="ECO:0000313" key="1">
    <source>
        <dbReference type="EMBL" id="MBA8948622.1"/>
    </source>
</evidence>
<proteinExistence type="predicted"/>
<organism evidence="1 2">
    <name type="scientific">Actinomadura namibiensis</name>
    <dbReference type="NCBI Taxonomy" id="182080"/>
    <lineage>
        <taxon>Bacteria</taxon>
        <taxon>Bacillati</taxon>
        <taxon>Actinomycetota</taxon>
        <taxon>Actinomycetes</taxon>
        <taxon>Streptosporangiales</taxon>
        <taxon>Thermomonosporaceae</taxon>
        <taxon>Actinomadura</taxon>
    </lineage>
</organism>
<accession>A0A7W3LI76</accession>
<gene>
    <name evidence="1" type="ORF">HNR61_000220</name>
</gene>
<sequence>MSNKTVAEKLGYKPGCTILAINAPEDYTSLVGGLPDGAELCSVPPAGAVHLFAADHRELNTHLGDAIAAVEPGGLLWVSYPKDGASDITRDNLWPAFVPYGLRPVRQVSVDARWSAIRFRPEGDVKISMDRWG</sequence>
<dbReference type="RefSeq" id="WP_182841233.1">
    <property type="nucleotide sequence ID" value="NZ_BAAALP010000015.1"/>
</dbReference>
<reference evidence="1 2" key="1">
    <citation type="submission" date="2020-08" db="EMBL/GenBank/DDBJ databases">
        <title>Genomic Encyclopedia of Type Strains, Phase IV (KMG-IV): sequencing the most valuable type-strain genomes for metagenomic binning, comparative biology and taxonomic classification.</title>
        <authorList>
            <person name="Goeker M."/>
        </authorList>
    </citation>
    <scope>NUCLEOTIDE SEQUENCE [LARGE SCALE GENOMIC DNA]</scope>
    <source>
        <strain evidence="1 2">DSM 44197</strain>
    </source>
</reference>
<evidence type="ECO:0000313" key="2">
    <source>
        <dbReference type="Proteomes" id="UP000572680"/>
    </source>
</evidence>
<evidence type="ECO:0008006" key="3">
    <source>
        <dbReference type="Google" id="ProtNLM"/>
    </source>
</evidence>
<dbReference type="AlphaFoldDB" id="A0A7W3LI76"/>
<dbReference type="EMBL" id="JACJIA010000001">
    <property type="protein sequence ID" value="MBA8948622.1"/>
    <property type="molecule type" value="Genomic_DNA"/>
</dbReference>
<name>A0A7W3LI76_ACTNM</name>
<dbReference type="Proteomes" id="UP000572680">
    <property type="component" value="Unassembled WGS sequence"/>
</dbReference>